<evidence type="ECO:0000313" key="2">
    <source>
        <dbReference type="Proteomes" id="UP000695023"/>
    </source>
</evidence>
<evidence type="ECO:0000313" key="3">
    <source>
        <dbReference type="RefSeq" id="XP_005736097.1"/>
    </source>
</evidence>
<protein>
    <submittedName>
        <fullName evidence="3">Uncharacterized protein LOC102212253</fullName>
    </submittedName>
</protein>
<dbReference type="GeneID" id="102212253"/>
<sequence length="473" mass="52590">MVIVSYLKKQGVSGKADGVSWVWACKWMERVKEVGKGEREERSRNLQSSAQTQVVAQSQHTPWSQIVGTLGAWYGFTPVFVVWSVCQVEALPHPSVLIVDVCWRLLFVCLLLISLGGCIHALKCCLQPGQSQGEPPGTEQEIVTEIRNDQCLRMYQARNPGVNINLILALADSLLLCVLQEPLPDPNVPHIQALLSRLESVSHTLEVTDVGSEVGLDEVDQSSVVTEKLKLLHTYLQQRRVSLRTLVQVQGDFEASVKNMLQGLDDLWAQLEELHTGVTLFKQETQGHRDLASAQRDTQNLLSVLGDYRNKLQSCQVHLKGSTQLLQELTWSHTHMSNSVNSSSESVWPELLLQSNIEQFDKVQENFTSLEQQISTFQAHLEGLGKQNQEKHAGPLTHAGGPHLYSVPPQTSYHAHSKVSVEHRNSTSSSTSASSVDTGTATKTDNTFSLRKRSALHFSSTIGRRLRISGRKK</sequence>
<accession>A0A9Y3RFY3</accession>
<keyword evidence="2" id="KW-1185">Reference proteome</keyword>
<dbReference type="AlphaFoldDB" id="A0A9Y3RFY3"/>
<organism evidence="2 3">
    <name type="scientific">Pundamilia nyererei</name>
    <dbReference type="NCBI Taxonomy" id="303518"/>
    <lineage>
        <taxon>Eukaryota</taxon>
        <taxon>Metazoa</taxon>
        <taxon>Chordata</taxon>
        <taxon>Craniata</taxon>
        <taxon>Vertebrata</taxon>
        <taxon>Euteleostomi</taxon>
        <taxon>Actinopterygii</taxon>
        <taxon>Neopterygii</taxon>
        <taxon>Teleostei</taxon>
        <taxon>Neoteleostei</taxon>
        <taxon>Acanthomorphata</taxon>
        <taxon>Ovalentaria</taxon>
        <taxon>Cichlomorphae</taxon>
        <taxon>Cichliformes</taxon>
        <taxon>Cichlidae</taxon>
        <taxon>African cichlids</taxon>
        <taxon>Pseudocrenilabrinae</taxon>
        <taxon>Haplochromini</taxon>
        <taxon>Pundamilia</taxon>
    </lineage>
</organism>
<evidence type="ECO:0000256" key="1">
    <source>
        <dbReference type="SAM" id="MobiDB-lite"/>
    </source>
</evidence>
<feature type="compositionally biased region" description="Low complexity" evidence="1">
    <location>
        <begin position="426"/>
        <end position="442"/>
    </location>
</feature>
<dbReference type="RefSeq" id="XP_005736097.1">
    <property type="nucleotide sequence ID" value="XM_005736040.2"/>
</dbReference>
<name>A0A9Y3RFY3_9CICH</name>
<gene>
    <name evidence="3" type="primary">LOC102212253</name>
</gene>
<reference evidence="3" key="1">
    <citation type="submission" date="2025-08" db="UniProtKB">
        <authorList>
            <consortium name="RefSeq"/>
        </authorList>
    </citation>
    <scope>IDENTIFICATION</scope>
</reference>
<dbReference type="Proteomes" id="UP000695023">
    <property type="component" value="Unplaced"/>
</dbReference>
<feature type="region of interest" description="Disordered" evidence="1">
    <location>
        <begin position="386"/>
        <end position="445"/>
    </location>
</feature>
<proteinExistence type="predicted"/>